<gene>
    <name evidence="1" type="ORF">L3Q82_001185</name>
</gene>
<sequence>MSNSTEVGVSAASPTSWTRTELCRSLQEHSGTEQQRQPYILAVGTARNSIPEYYIALDGELLPCKAKSSVSAFDELFKTH</sequence>
<evidence type="ECO:0000313" key="2">
    <source>
        <dbReference type="Proteomes" id="UP000831701"/>
    </source>
</evidence>
<accession>A0ACB8W714</accession>
<name>A0ACB8W714_9TELE</name>
<keyword evidence="2" id="KW-1185">Reference proteome</keyword>
<proteinExistence type="predicted"/>
<organism evidence="1 2">
    <name type="scientific">Scortum barcoo</name>
    <name type="common">barcoo grunter</name>
    <dbReference type="NCBI Taxonomy" id="214431"/>
    <lineage>
        <taxon>Eukaryota</taxon>
        <taxon>Metazoa</taxon>
        <taxon>Chordata</taxon>
        <taxon>Craniata</taxon>
        <taxon>Vertebrata</taxon>
        <taxon>Euteleostomi</taxon>
        <taxon>Actinopterygii</taxon>
        <taxon>Neopterygii</taxon>
        <taxon>Teleostei</taxon>
        <taxon>Neoteleostei</taxon>
        <taxon>Acanthomorphata</taxon>
        <taxon>Eupercaria</taxon>
        <taxon>Centrarchiformes</taxon>
        <taxon>Terapontoidei</taxon>
        <taxon>Terapontidae</taxon>
        <taxon>Scortum</taxon>
    </lineage>
</organism>
<comment type="caution">
    <text evidence="1">The sequence shown here is derived from an EMBL/GenBank/DDBJ whole genome shotgun (WGS) entry which is preliminary data.</text>
</comment>
<evidence type="ECO:0000313" key="1">
    <source>
        <dbReference type="EMBL" id="KAI3363588.1"/>
    </source>
</evidence>
<reference evidence="1" key="1">
    <citation type="submission" date="2022-04" db="EMBL/GenBank/DDBJ databases">
        <title>Jade perch genome.</title>
        <authorList>
            <person name="Chao B."/>
        </authorList>
    </citation>
    <scope>NUCLEOTIDE SEQUENCE</scope>
    <source>
        <strain evidence="1">CB-2022</strain>
    </source>
</reference>
<dbReference type="EMBL" id="CM041543">
    <property type="protein sequence ID" value="KAI3363588.1"/>
    <property type="molecule type" value="Genomic_DNA"/>
</dbReference>
<protein>
    <submittedName>
        <fullName evidence="1">Uncharacterized protein</fullName>
    </submittedName>
</protein>
<dbReference type="Proteomes" id="UP000831701">
    <property type="component" value="Chromosome 13"/>
</dbReference>